<organism evidence="2">
    <name type="scientific">uncultured Caudovirales phage</name>
    <dbReference type="NCBI Taxonomy" id="2100421"/>
    <lineage>
        <taxon>Viruses</taxon>
        <taxon>Duplodnaviria</taxon>
        <taxon>Heunggongvirae</taxon>
        <taxon>Uroviricota</taxon>
        <taxon>Caudoviricetes</taxon>
        <taxon>Peduoviridae</taxon>
        <taxon>Maltschvirus</taxon>
        <taxon>Maltschvirus maltsch</taxon>
    </lineage>
</organism>
<dbReference type="EMBL" id="LR797357">
    <property type="protein sequence ID" value="CAB4205087.1"/>
    <property type="molecule type" value="Genomic_DNA"/>
</dbReference>
<sequence length="54" mass="6389">MDRKTIYREIYQQYLDEGYTAKEAKKLASEETSDMLDMSSEFVKDILDSSQEEE</sequence>
<dbReference type="EMBL" id="LR797251">
    <property type="protein sequence ID" value="CAB4196424.1"/>
    <property type="molecule type" value="Genomic_DNA"/>
</dbReference>
<protein>
    <submittedName>
        <fullName evidence="2">Uncharacterized protein</fullName>
    </submittedName>
</protein>
<accession>A0A6J5P9H8</accession>
<proteinExistence type="predicted"/>
<evidence type="ECO:0000313" key="4">
    <source>
        <dbReference type="EMBL" id="CAB4205087.1"/>
    </source>
</evidence>
<evidence type="ECO:0000313" key="2">
    <source>
        <dbReference type="EMBL" id="CAB4168539.1"/>
    </source>
</evidence>
<name>A0A6J5P9H8_9CAUD</name>
<evidence type="ECO:0000313" key="3">
    <source>
        <dbReference type="EMBL" id="CAB4196424.1"/>
    </source>
</evidence>
<reference evidence="2" key="1">
    <citation type="submission" date="2020-05" db="EMBL/GenBank/DDBJ databases">
        <authorList>
            <person name="Chiriac C."/>
            <person name="Salcher M."/>
            <person name="Ghai R."/>
            <person name="Kavagutti S V."/>
        </authorList>
    </citation>
    <scope>NUCLEOTIDE SEQUENCE</scope>
</reference>
<gene>
    <name evidence="3" type="ORF">UFOVP1292_28</name>
    <name evidence="4" type="ORF">UFOVP1411_19</name>
    <name evidence="1" type="ORF">UFOVP859_67</name>
    <name evidence="2" type="ORF">UFOVP882_65</name>
</gene>
<dbReference type="EMBL" id="LR796816">
    <property type="protein sequence ID" value="CAB4167929.1"/>
    <property type="molecule type" value="Genomic_DNA"/>
</dbReference>
<dbReference type="EMBL" id="LR796826">
    <property type="protein sequence ID" value="CAB4168539.1"/>
    <property type="molecule type" value="Genomic_DNA"/>
</dbReference>
<evidence type="ECO:0000313" key="1">
    <source>
        <dbReference type="EMBL" id="CAB4167929.1"/>
    </source>
</evidence>